<evidence type="ECO:0000313" key="7">
    <source>
        <dbReference type="EMBL" id="KAK7404157.1"/>
    </source>
</evidence>
<evidence type="ECO:0000256" key="2">
    <source>
        <dbReference type="ARBA" id="ARBA00022630"/>
    </source>
</evidence>
<keyword evidence="3" id="KW-0274">FAD</keyword>
<proteinExistence type="inferred from homology"/>
<organism evidence="7 8">
    <name type="scientific">Neonectria punicea</name>
    <dbReference type="NCBI Taxonomy" id="979145"/>
    <lineage>
        <taxon>Eukaryota</taxon>
        <taxon>Fungi</taxon>
        <taxon>Dikarya</taxon>
        <taxon>Ascomycota</taxon>
        <taxon>Pezizomycotina</taxon>
        <taxon>Sordariomycetes</taxon>
        <taxon>Hypocreomycetidae</taxon>
        <taxon>Hypocreales</taxon>
        <taxon>Nectriaceae</taxon>
        <taxon>Neonectria</taxon>
    </lineage>
</organism>
<sequence>MSLRVICVGAGIAGLSTAIALREHAASITLLEASESVESMNIRAAGLTVYTCGANIMRDTLGLDPVGDVSAVQGHSIRAINWTSGSLDREIVPPTDDWYMAHRGSLLDALRSRATSPGGKGRAAKLLLGKIVTEIDVEAGRVLTSDGSVFEGDLIVGGDGVRSETRKAVVDKAIVQPSGLSIYRWTLTPVDWAGLPDKGAIDALIGPEARCIVTSDAKDMRLVTYRCHSSGLVNGALILPDHRLPFTSEDWTTAGSVEHLQSLVQDMGEPLKRIVGCVKSCGLWQLRKQAPLRTWFKAKAIILGDAAHPMLPFQAVAGALAMEDAEALQYALGQVGWIPARVPEALDLTFRLRFLRCSVIQHFSNSSPFDAGTMEKASTWSLENTATNAVAAVPLARDGADDKVQQAIATRVNANAGAFDVRATSGWVMNYKSAAAFSESQAAYILDKAFV</sequence>
<dbReference type="Proteomes" id="UP001498476">
    <property type="component" value="Unassembled WGS sequence"/>
</dbReference>
<dbReference type="PANTHER" id="PTHR13789">
    <property type="entry name" value="MONOOXYGENASE"/>
    <property type="match status" value="1"/>
</dbReference>
<dbReference type="InterPro" id="IPR036188">
    <property type="entry name" value="FAD/NAD-bd_sf"/>
</dbReference>
<keyword evidence="2" id="KW-0285">Flavoprotein</keyword>
<evidence type="ECO:0000256" key="1">
    <source>
        <dbReference type="ARBA" id="ARBA00007992"/>
    </source>
</evidence>
<evidence type="ECO:0000256" key="5">
    <source>
        <dbReference type="ARBA" id="ARBA00023033"/>
    </source>
</evidence>
<keyword evidence="5" id="KW-0503">Monooxygenase</keyword>
<dbReference type="InterPro" id="IPR050493">
    <property type="entry name" value="FAD-dep_Monooxygenase_BioMet"/>
</dbReference>
<feature type="domain" description="FAD-binding" evidence="6">
    <location>
        <begin position="4"/>
        <end position="335"/>
    </location>
</feature>
<dbReference type="InterPro" id="IPR002938">
    <property type="entry name" value="FAD-bd"/>
</dbReference>
<dbReference type="Pfam" id="PF01494">
    <property type="entry name" value="FAD_binding_3"/>
    <property type="match status" value="1"/>
</dbReference>
<dbReference type="PANTHER" id="PTHR13789:SF314">
    <property type="entry name" value="FAD-BINDING DOMAIN-CONTAINING PROTEIN"/>
    <property type="match status" value="1"/>
</dbReference>
<comment type="similarity">
    <text evidence="1">Belongs to the paxM FAD-dependent monooxygenase family.</text>
</comment>
<evidence type="ECO:0000256" key="3">
    <source>
        <dbReference type="ARBA" id="ARBA00022827"/>
    </source>
</evidence>
<reference evidence="7 8" key="1">
    <citation type="journal article" date="2025" name="Microbiol. Resour. Announc.">
        <title>Draft genome sequences for Neonectria magnoliae and Neonectria punicea, canker pathogens of Liriodendron tulipifera and Acer saccharum in West Virginia.</title>
        <authorList>
            <person name="Petronek H.M."/>
            <person name="Kasson M.T."/>
            <person name="Metheny A.M."/>
            <person name="Stauder C.M."/>
            <person name="Lovett B."/>
            <person name="Lynch S.C."/>
            <person name="Garnas J.R."/>
            <person name="Kasson L.R."/>
            <person name="Stajich J.E."/>
        </authorList>
    </citation>
    <scope>NUCLEOTIDE SEQUENCE [LARGE SCALE GENOMIC DNA]</scope>
    <source>
        <strain evidence="7 8">NRRL 64653</strain>
    </source>
</reference>
<keyword evidence="8" id="KW-1185">Reference proteome</keyword>
<dbReference type="SUPFAM" id="SSF54373">
    <property type="entry name" value="FAD-linked reductases, C-terminal domain"/>
    <property type="match status" value="1"/>
</dbReference>
<dbReference type="PRINTS" id="PR00420">
    <property type="entry name" value="RNGMNOXGNASE"/>
</dbReference>
<evidence type="ECO:0000313" key="8">
    <source>
        <dbReference type="Proteomes" id="UP001498476"/>
    </source>
</evidence>
<evidence type="ECO:0000256" key="4">
    <source>
        <dbReference type="ARBA" id="ARBA00023002"/>
    </source>
</evidence>
<dbReference type="EMBL" id="JAZAVJ010000212">
    <property type="protein sequence ID" value="KAK7404157.1"/>
    <property type="molecule type" value="Genomic_DNA"/>
</dbReference>
<gene>
    <name evidence="7" type="ORF">QQX98_010061</name>
</gene>
<keyword evidence="4" id="KW-0560">Oxidoreductase</keyword>
<protein>
    <recommendedName>
        <fullName evidence="6">FAD-binding domain-containing protein</fullName>
    </recommendedName>
</protein>
<name>A0ABR1GQI0_9HYPO</name>
<evidence type="ECO:0000259" key="6">
    <source>
        <dbReference type="Pfam" id="PF01494"/>
    </source>
</evidence>
<comment type="caution">
    <text evidence="7">The sequence shown here is derived from an EMBL/GenBank/DDBJ whole genome shotgun (WGS) entry which is preliminary data.</text>
</comment>
<dbReference type="SUPFAM" id="SSF51905">
    <property type="entry name" value="FAD/NAD(P)-binding domain"/>
    <property type="match status" value="1"/>
</dbReference>
<dbReference type="Gene3D" id="3.50.50.60">
    <property type="entry name" value="FAD/NAD(P)-binding domain"/>
    <property type="match status" value="1"/>
</dbReference>
<accession>A0ABR1GQI0</accession>